<keyword evidence="1" id="KW-0378">Hydrolase</keyword>
<evidence type="ECO:0000259" key="2">
    <source>
        <dbReference type="Pfam" id="PF12146"/>
    </source>
</evidence>
<dbReference type="AlphaFoldDB" id="A0A1F5G4Y6"/>
<gene>
    <name evidence="3" type="ORF">A2870_00280</name>
</gene>
<dbReference type="InterPro" id="IPR029058">
    <property type="entry name" value="AB_hydrolase_fold"/>
</dbReference>
<protein>
    <recommendedName>
        <fullName evidence="2">Serine aminopeptidase S33 domain-containing protein</fullName>
    </recommendedName>
</protein>
<dbReference type="EMBL" id="MFAZ01000026">
    <property type="protein sequence ID" value="OGD86932.1"/>
    <property type="molecule type" value="Genomic_DNA"/>
</dbReference>
<dbReference type="Proteomes" id="UP000179102">
    <property type="component" value="Unassembled WGS sequence"/>
</dbReference>
<dbReference type="InterPro" id="IPR022742">
    <property type="entry name" value="Hydrolase_4"/>
</dbReference>
<dbReference type="STRING" id="1797711.A2870_00280"/>
<dbReference type="SUPFAM" id="SSF53474">
    <property type="entry name" value="alpha/beta-Hydrolases"/>
    <property type="match status" value="1"/>
</dbReference>
<feature type="domain" description="Serine aminopeptidase S33" evidence="2">
    <location>
        <begin position="80"/>
        <end position="193"/>
    </location>
</feature>
<dbReference type="PANTHER" id="PTHR22946:SF9">
    <property type="entry name" value="POLYKETIDE TRANSFERASE AF380"/>
    <property type="match status" value="1"/>
</dbReference>
<name>A0A1F5G4Y6_9BACT</name>
<dbReference type="Gene3D" id="3.40.50.1820">
    <property type="entry name" value="alpha/beta hydrolase"/>
    <property type="match status" value="1"/>
</dbReference>
<reference evidence="3 4" key="1">
    <citation type="journal article" date="2016" name="Nat. Commun.">
        <title>Thousands of microbial genomes shed light on interconnected biogeochemical processes in an aquifer system.</title>
        <authorList>
            <person name="Anantharaman K."/>
            <person name="Brown C.T."/>
            <person name="Hug L.A."/>
            <person name="Sharon I."/>
            <person name="Castelle C.J."/>
            <person name="Probst A.J."/>
            <person name="Thomas B.C."/>
            <person name="Singh A."/>
            <person name="Wilkins M.J."/>
            <person name="Karaoz U."/>
            <person name="Brodie E.L."/>
            <person name="Williams K.H."/>
            <person name="Hubbard S.S."/>
            <person name="Banfield J.F."/>
        </authorList>
    </citation>
    <scope>NUCLEOTIDE SEQUENCE [LARGE SCALE GENOMIC DNA]</scope>
</reference>
<dbReference type="InterPro" id="IPR050261">
    <property type="entry name" value="FrsA_esterase"/>
</dbReference>
<evidence type="ECO:0000256" key="1">
    <source>
        <dbReference type="ARBA" id="ARBA00022801"/>
    </source>
</evidence>
<proteinExistence type="predicted"/>
<dbReference type="Pfam" id="PF12146">
    <property type="entry name" value="Hydrolase_4"/>
    <property type="match status" value="1"/>
</dbReference>
<dbReference type="GO" id="GO:0052689">
    <property type="term" value="F:carboxylic ester hydrolase activity"/>
    <property type="evidence" value="ECO:0007669"/>
    <property type="project" value="UniProtKB-ARBA"/>
</dbReference>
<evidence type="ECO:0000313" key="4">
    <source>
        <dbReference type="Proteomes" id="UP000179102"/>
    </source>
</evidence>
<sequence>MESLKGDETKASPFPFEDLTIPYLAKREYKSALGSLNEVSRNSNYTSYLTGYDSDGFRINGLLTIPNVIDPQGDRRKYPAVIFIHGYIAPAQYKTLVNYASYVDYLAKNGFVVFKIDLRGHADSEGEPGGAYYSSDYIIDVLNARAALASSDFVNADKVGLWGHSMAGNVVFRSLAAKGDIPAAVIWAGAVYSYEDFQQFSINDDSYRPPDTNAERARKRRELFNTYGEFSADSDFWQKVPATNYLNNIKGAIQIHHAANDDVVDINYSRNLSSILDKTSIPHELYEYTSGGHNLTGDSFNLAMQRTVDFFREHLR</sequence>
<evidence type="ECO:0000313" key="3">
    <source>
        <dbReference type="EMBL" id="OGD86932.1"/>
    </source>
</evidence>
<organism evidence="3 4">
    <name type="scientific">Candidatus Curtissbacteria bacterium RIFCSPHIGHO2_01_FULL_41_11</name>
    <dbReference type="NCBI Taxonomy" id="1797711"/>
    <lineage>
        <taxon>Bacteria</taxon>
        <taxon>Candidatus Curtissiibacteriota</taxon>
    </lineage>
</organism>
<dbReference type="PANTHER" id="PTHR22946">
    <property type="entry name" value="DIENELACTONE HYDROLASE DOMAIN-CONTAINING PROTEIN-RELATED"/>
    <property type="match status" value="1"/>
</dbReference>
<comment type="caution">
    <text evidence="3">The sequence shown here is derived from an EMBL/GenBank/DDBJ whole genome shotgun (WGS) entry which is preliminary data.</text>
</comment>
<accession>A0A1F5G4Y6</accession>